<proteinExistence type="predicted"/>
<accession>A0A5B7FG59</accession>
<name>A0A5B7FG59_PORTR</name>
<gene>
    <name evidence="1" type="ORF">E2C01_038180</name>
</gene>
<protein>
    <submittedName>
        <fullName evidence="1">Uncharacterized protein</fullName>
    </submittedName>
</protein>
<organism evidence="1 2">
    <name type="scientific">Portunus trituberculatus</name>
    <name type="common">Swimming crab</name>
    <name type="synonym">Neptunus trituberculatus</name>
    <dbReference type="NCBI Taxonomy" id="210409"/>
    <lineage>
        <taxon>Eukaryota</taxon>
        <taxon>Metazoa</taxon>
        <taxon>Ecdysozoa</taxon>
        <taxon>Arthropoda</taxon>
        <taxon>Crustacea</taxon>
        <taxon>Multicrustacea</taxon>
        <taxon>Malacostraca</taxon>
        <taxon>Eumalacostraca</taxon>
        <taxon>Eucarida</taxon>
        <taxon>Decapoda</taxon>
        <taxon>Pleocyemata</taxon>
        <taxon>Brachyura</taxon>
        <taxon>Eubrachyura</taxon>
        <taxon>Portunoidea</taxon>
        <taxon>Portunidae</taxon>
        <taxon>Portuninae</taxon>
        <taxon>Portunus</taxon>
    </lineage>
</organism>
<dbReference type="AlphaFoldDB" id="A0A5B7FG59"/>
<comment type="caution">
    <text evidence="1">The sequence shown here is derived from an EMBL/GenBank/DDBJ whole genome shotgun (WGS) entry which is preliminary data.</text>
</comment>
<sequence>MKRKGAVPTYPSSMTCRSRRHRSLAAPGVPLRLSLFQGFYKPTLCRKTCRGSVLKRRHIITPPWLLRGRVRCLWGRPSSLPPPPSVWGPAVPPLRLRIKCVVIPDEAIKCEAAAGRSDQHL</sequence>
<dbReference type="Proteomes" id="UP000324222">
    <property type="component" value="Unassembled WGS sequence"/>
</dbReference>
<evidence type="ECO:0000313" key="2">
    <source>
        <dbReference type="Proteomes" id="UP000324222"/>
    </source>
</evidence>
<dbReference type="EMBL" id="VSRR010006316">
    <property type="protein sequence ID" value="MPC44507.1"/>
    <property type="molecule type" value="Genomic_DNA"/>
</dbReference>
<keyword evidence="2" id="KW-1185">Reference proteome</keyword>
<evidence type="ECO:0000313" key="1">
    <source>
        <dbReference type="EMBL" id="MPC44507.1"/>
    </source>
</evidence>
<reference evidence="1 2" key="1">
    <citation type="submission" date="2019-05" db="EMBL/GenBank/DDBJ databases">
        <title>Another draft genome of Portunus trituberculatus and its Hox gene families provides insights of decapod evolution.</title>
        <authorList>
            <person name="Jeong J.-H."/>
            <person name="Song I."/>
            <person name="Kim S."/>
            <person name="Choi T."/>
            <person name="Kim D."/>
            <person name="Ryu S."/>
            <person name="Kim W."/>
        </authorList>
    </citation>
    <scope>NUCLEOTIDE SEQUENCE [LARGE SCALE GENOMIC DNA]</scope>
    <source>
        <tissue evidence="1">Muscle</tissue>
    </source>
</reference>